<organism evidence="2 3">
    <name type="scientific">Ramularia collo-cygni</name>
    <dbReference type="NCBI Taxonomy" id="112498"/>
    <lineage>
        <taxon>Eukaryota</taxon>
        <taxon>Fungi</taxon>
        <taxon>Dikarya</taxon>
        <taxon>Ascomycota</taxon>
        <taxon>Pezizomycotina</taxon>
        <taxon>Dothideomycetes</taxon>
        <taxon>Dothideomycetidae</taxon>
        <taxon>Mycosphaerellales</taxon>
        <taxon>Mycosphaerellaceae</taxon>
        <taxon>Ramularia</taxon>
    </lineage>
</organism>
<keyword evidence="3" id="KW-1185">Reference proteome</keyword>
<feature type="compositionally biased region" description="Basic and acidic residues" evidence="1">
    <location>
        <begin position="133"/>
        <end position="151"/>
    </location>
</feature>
<dbReference type="EMBL" id="FJUY01000001">
    <property type="protein sequence ID" value="CZT14984.1"/>
    <property type="molecule type" value="Genomic_DNA"/>
</dbReference>
<dbReference type="GeneID" id="35596233"/>
<name>A0A2D3UXX0_9PEZI</name>
<feature type="region of interest" description="Disordered" evidence="1">
    <location>
        <begin position="371"/>
        <end position="406"/>
    </location>
</feature>
<feature type="compositionally biased region" description="Basic and acidic residues" evidence="1">
    <location>
        <begin position="261"/>
        <end position="274"/>
    </location>
</feature>
<protein>
    <submittedName>
        <fullName evidence="2">Uncharacterized protein</fullName>
    </submittedName>
</protein>
<sequence>MTSAQDGIHSIYNLHALNGNAYGGGDQEIKSDVSDVGEDPNRRRRKKSRSHNYNSGAPTPYVPYQDAVYYTGGNNGNNGNNNSNGYNDNDYPPNMYSPRRERYSSRYYEPNERYDQQLGRRGSRWSDENEGLAGREDPWDPDSNQRVDSKSRGRGRSGNENNQEVYIPMQSMPLTSGSLGGRRQRADYYDEFYDYQPRRRNTQRHRRRASEDEDEEGQETEYRERRTDRNADEQQNNRGQRAQSESNDRRRTSQRSRSGSRRRDDYPPGEDPYKPSEAYTILKAAKAAAWPAAIEAWRCRKEPGPWTGQKGRRIIIASCTGVAIGALRNGRLLDAGKKPYAEAAMTGFYGIDFLKRVAAHTEVGKGALREQREWREEREGKAPWQRQEEGRQQVGRDAEGRERYSK</sequence>
<dbReference type="Proteomes" id="UP000225277">
    <property type="component" value="Unassembled WGS sequence"/>
</dbReference>
<evidence type="ECO:0000313" key="3">
    <source>
        <dbReference type="Proteomes" id="UP000225277"/>
    </source>
</evidence>
<accession>A0A2D3UXX0</accession>
<evidence type="ECO:0000313" key="2">
    <source>
        <dbReference type="EMBL" id="CZT14984.1"/>
    </source>
</evidence>
<feature type="compositionally biased region" description="Basic and acidic residues" evidence="1">
    <location>
        <begin position="220"/>
        <end position="232"/>
    </location>
</feature>
<feature type="region of interest" description="Disordered" evidence="1">
    <location>
        <begin position="18"/>
        <end position="275"/>
    </location>
</feature>
<feature type="compositionally biased region" description="Basic residues" evidence="1">
    <location>
        <begin position="198"/>
        <end position="208"/>
    </location>
</feature>
<feature type="compositionally biased region" description="Polar residues" evidence="1">
    <location>
        <begin position="233"/>
        <end position="245"/>
    </location>
</feature>
<gene>
    <name evidence="2" type="ORF">RCC_00902</name>
</gene>
<dbReference type="OrthoDB" id="5407645at2759"/>
<evidence type="ECO:0000256" key="1">
    <source>
        <dbReference type="SAM" id="MobiDB-lite"/>
    </source>
</evidence>
<feature type="compositionally biased region" description="Low complexity" evidence="1">
    <location>
        <begin position="77"/>
        <end position="97"/>
    </location>
</feature>
<dbReference type="RefSeq" id="XP_023621881.1">
    <property type="nucleotide sequence ID" value="XM_023766113.1"/>
</dbReference>
<proteinExistence type="predicted"/>
<reference evidence="2 3" key="1">
    <citation type="submission" date="2016-03" db="EMBL/GenBank/DDBJ databases">
        <authorList>
            <person name="Ploux O."/>
        </authorList>
    </citation>
    <scope>NUCLEOTIDE SEQUENCE [LARGE SCALE GENOMIC DNA]</scope>
    <source>
        <strain evidence="2 3">URUG2</strain>
    </source>
</reference>
<dbReference type="AlphaFoldDB" id="A0A2D3UXX0"/>
<feature type="compositionally biased region" description="Basic and acidic residues" evidence="1">
    <location>
        <begin position="98"/>
        <end position="115"/>
    </location>
</feature>